<organism evidence="1 2">
    <name type="scientific">Methylophilus methylotrophus</name>
    <name type="common">Bacterium W3A1</name>
    <dbReference type="NCBI Taxonomy" id="17"/>
    <lineage>
        <taxon>Bacteria</taxon>
        <taxon>Pseudomonadati</taxon>
        <taxon>Pseudomonadota</taxon>
        <taxon>Betaproteobacteria</taxon>
        <taxon>Nitrosomonadales</taxon>
        <taxon>Methylophilaceae</taxon>
        <taxon>Methylophilus</taxon>
    </lineage>
</organism>
<sequence>MAFYPGASTLTGARRWDRSNKWLENVISRQLWEGAISAGLVHISVELHAASAFYDVDIGQRLAQLQSAPTSLGIPQS</sequence>
<reference evidence="1 2" key="1">
    <citation type="submission" date="2018-09" db="EMBL/GenBank/DDBJ databases">
        <title>Metagenome Assembled Genomes from an Advanced Water Purification Facility.</title>
        <authorList>
            <person name="Stamps B.W."/>
            <person name="Spear J.R."/>
        </authorList>
    </citation>
    <scope>NUCLEOTIDE SEQUENCE [LARGE SCALE GENOMIC DNA]</scope>
    <source>
        <strain evidence="1">Bin_42_2</strain>
    </source>
</reference>
<dbReference type="Proteomes" id="UP000321374">
    <property type="component" value="Unassembled WGS sequence"/>
</dbReference>
<dbReference type="AlphaFoldDB" id="A0A5C7WKE5"/>
<accession>A0A5C7WKE5</accession>
<protein>
    <submittedName>
        <fullName evidence="1">Uncharacterized protein</fullName>
    </submittedName>
</protein>
<dbReference type="EMBL" id="SSGG01000042">
    <property type="protein sequence ID" value="TXI37810.1"/>
    <property type="molecule type" value="Genomic_DNA"/>
</dbReference>
<comment type="caution">
    <text evidence="1">The sequence shown here is derived from an EMBL/GenBank/DDBJ whole genome shotgun (WGS) entry which is preliminary data.</text>
</comment>
<proteinExistence type="predicted"/>
<evidence type="ECO:0000313" key="2">
    <source>
        <dbReference type="Proteomes" id="UP000321374"/>
    </source>
</evidence>
<evidence type="ECO:0000313" key="1">
    <source>
        <dbReference type="EMBL" id="TXI37810.1"/>
    </source>
</evidence>
<name>A0A5C7WKE5_METME</name>
<gene>
    <name evidence="1" type="ORF">E6Q51_02480</name>
</gene>